<accession>A0ABZ3ITU0</accession>
<dbReference type="SUPFAM" id="SSF52172">
    <property type="entry name" value="CheY-like"/>
    <property type="match status" value="1"/>
</dbReference>
<dbReference type="GO" id="GO:0050568">
    <property type="term" value="F:protein-glutamine glutaminase activity"/>
    <property type="evidence" value="ECO:0007669"/>
    <property type="project" value="UniProtKB-EC"/>
</dbReference>
<proteinExistence type="predicted"/>
<evidence type="ECO:0000313" key="3">
    <source>
        <dbReference type="EMBL" id="XFO68838.1"/>
    </source>
</evidence>
<evidence type="ECO:0000259" key="2">
    <source>
        <dbReference type="PROSITE" id="PS50110"/>
    </source>
</evidence>
<name>A0ABZ3ITU0_9FIRM</name>
<sequence length="289" mass="32717">MRFVIIEDDVSIRKITCNIIKKYDLGTVVAECGDGLEGEAIIADYSPDVALVDLLLPGQDGVELIRKLKERGMDTSFIMISESTSQPMITKAYETGIDFYIHKPINVLEITSVIRKVEESRQLRTVMSLISQTTARYVSPDAKPTEQDDNVKRTRNTRINRIFSELGIISEAGAKNIYQLAQLVDVRLSSGQNQTYQLHELYQELSVAIEQDVKTIEQRVRRAIAKAMQNVANMGIEDYHDDKFEMYSGALFDFKEIRHEMASIQGKSAYHGKVNIKKFIEGLLFLAAE</sequence>
<keyword evidence="3" id="KW-0378">Hydrolase</keyword>
<dbReference type="Pfam" id="PF00072">
    <property type="entry name" value="Response_reg"/>
    <property type="match status" value="1"/>
</dbReference>
<dbReference type="Proteomes" id="UP000216752">
    <property type="component" value="Chromosome"/>
</dbReference>
<dbReference type="SMART" id="SM00448">
    <property type="entry name" value="REC"/>
    <property type="match status" value="1"/>
</dbReference>
<dbReference type="InterPro" id="IPR013972">
    <property type="entry name" value="YcbB"/>
</dbReference>
<organism evidence="3 4">
    <name type="scientific">Sporomusa silvacetica DSM 10669</name>
    <dbReference type="NCBI Taxonomy" id="1123289"/>
    <lineage>
        <taxon>Bacteria</taxon>
        <taxon>Bacillati</taxon>
        <taxon>Bacillota</taxon>
        <taxon>Negativicutes</taxon>
        <taxon>Selenomonadales</taxon>
        <taxon>Sporomusaceae</taxon>
        <taxon>Sporomusa</taxon>
    </lineage>
</organism>
<keyword evidence="4" id="KW-1185">Reference proteome</keyword>
<reference evidence="3" key="1">
    <citation type="submission" date="2024-05" db="EMBL/GenBank/DDBJ databases">
        <title>Isolation and characterization of Sporomusa carbonis sp. nov., a carboxydotrophic hydrogenogen in the genus of Sporomusa isolated from a charcoal burning pile.</title>
        <authorList>
            <person name="Boeer T."/>
            <person name="Rosenbaum F."/>
            <person name="Eysell L."/>
            <person name="Mueller V."/>
            <person name="Daniel R."/>
            <person name="Poehlein A."/>
        </authorList>
    </citation>
    <scope>NUCLEOTIDE SEQUENCE [LARGE SCALE GENOMIC DNA]</scope>
    <source>
        <strain evidence="3">DSM 10669</strain>
    </source>
</reference>
<keyword evidence="1" id="KW-0597">Phosphoprotein</keyword>
<dbReference type="InterPro" id="IPR001789">
    <property type="entry name" value="Sig_transdc_resp-reg_receiver"/>
</dbReference>
<dbReference type="InterPro" id="IPR052048">
    <property type="entry name" value="ST_Response_Regulator"/>
</dbReference>
<dbReference type="EC" id="3.5.1.44" evidence="3"/>
<dbReference type="PANTHER" id="PTHR43228:SF8">
    <property type="entry name" value="TRANSCRIPTIONAL REGULATORY PROTEIN GLNL"/>
    <property type="match status" value="1"/>
</dbReference>
<feature type="domain" description="Response regulatory" evidence="2">
    <location>
        <begin position="2"/>
        <end position="118"/>
    </location>
</feature>
<evidence type="ECO:0000313" key="4">
    <source>
        <dbReference type="Proteomes" id="UP000216752"/>
    </source>
</evidence>
<protein>
    <submittedName>
        <fullName evidence="3">Protein-glutamate methylesterase/protein-glutamine glutaminase</fullName>
        <ecNumber evidence="3">3.5.1.44</ecNumber>
    </submittedName>
</protein>
<dbReference type="RefSeq" id="WP_094605976.1">
    <property type="nucleotide sequence ID" value="NZ_CP155573.1"/>
</dbReference>
<dbReference type="PROSITE" id="PS50110">
    <property type="entry name" value="RESPONSE_REGULATORY"/>
    <property type="match status" value="1"/>
</dbReference>
<dbReference type="PANTHER" id="PTHR43228">
    <property type="entry name" value="TWO-COMPONENT RESPONSE REGULATOR"/>
    <property type="match status" value="1"/>
</dbReference>
<dbReference type="InterPro" id="IPR011006">
    <property type="entry name" value="CheY-like_superfamily"/>
</dbReference>
<evidence type="ECO:0000256" key="1">
    <source>
        <dbReference type="PROSITE-ProRule" id="PRU00169"/>
    </source>
</evidence>
<dbReference type="Pfam" id="PF08664">
    <property type="entry name" value="YcbB"/>
    <property type="match status" value="1"/>
</dbReference>
<dbReference type="Gene3D" id="3.40.50.2300">
    <property type="match status" value="1"/>
</dbReference>
<feature type="modified residue" description="4-aspartylphosphate" evidence="1">
    <location>
        <position position="53"/>
    </location>
</feature>
<dbReference type="EMBL" id="CP155573">
    <property type="protein sequence ID" value="XFO68838.1"/>
    <property type="molecule type" value="Genomic_DNA"/>
</dbReference>
<gene>
    <name evidence="3" type="primary">cheB_9</name>
    <name evidence="3" type="ORF">SPSIL_050620</name>
</gene>